<keyword evidence="2" id="KW-1185">Reference proteome</keyword>
<comment type="caution">
    <text evidence="1">The sequence shown here is derived from an EMBL/GenBank/DDBJ whole genome shotgun (WGS) entry which is preliminary data.</text>
</comment>
<evidence type="ECO:0000313" key="1">
    <source>
        <dbReference type="EMBL" id="KGX89936.1"/>
    </source>
</evidence>
<sequence length="47" mass="5266">MSPFEITLDKFEEIDFPDGLNYSIELKIARKQVIIKTGIPGVRGAKS</sequence>
<name>A0A0A5G9V0_9BACI</name>
<dbReference type="EMBL" id="AVPF01000011">
    <property type="protein sequence ID" value="KGX89936.1"/>
    <property type="molecule type" value="Genomic_DNA"/>
</dbReference>
<organism evidence="1 2">
    <name type="scientific">Pontibacillus marinus BH030004 = DSM 16465</name>
    <dbReference type="NCBI Taxonomy" id="1385511"/>
    <lineage>
        <taxon>Bacteria</taxon>
        <taxon>Bacillati</taxon>
        <taxon>Bacillota</taxon>
        <taxon>Bacilli</taxon>
        <taxon>Bacillales</taxon>
        <taxon>Bacillaceae</taxon>
        <taxon>Pontibacillus</taxon>
    </lineage>
</organism>
<evidence type="ECO:0000313" key="2">
    <source>
        <dbReference type="Proteomes" id="UP000030403"/>
    </source>
</evidence>
<reference evidence="1 2" key="1">
    <citation type="submission" date="2013-08" db="EMBL/GenBank/DDBJ databases">
        <authorList>
            <person name="Huang J."/>
            <person name="Wang G."/>
        </authorList>
    </citation>
    <scope>NUCLEOTIDE SEQUENCE [LARGE SCALE GENOMIC DNA]</scope>
    <source>
        <strain evidence="1 2">BH030004</strain>
    </source>
</reference>
<proteinExistence type="predicted"/>
<dbReference type="Proteomes" id="UP000030403">
    <property type="component" value="Unassembled WGS sequence"/>
</dbReference>
<protein>
    <submittedName>
        <fullName evidence="1">Uncharacterized protein</fullName>
    </submittedName>
</protein>
<accession>A0A0A5G9V0</accession>
<gene>
    <name evidence="1" type="ORF">N783_03165</name>
</gene>
<dbReference type="AlphaFoldDB" id="A0A0A5G9V0"/>